<dbReference type="InterPro" id="IPR042099">
    <property type="entry name" value="ANL_N_sf"/>
</dbReference>
<dbReference type="SMART" id="SM00823">
    <property type="entry name" value="PKS_PP"/>
    <property type="match status" value="1"/>
</dbReference>
<keyword evidence="1" id="KW-0596">Phosphopantetheine</keyword>
<dbReference type="Gene3D" id="3.30.300.30">
    <property type="match status" value="1"/>
</dbReference>
<accession>A0A9W8ARZ6</accession>
<dbReference type="Pfam" id="PF00550">
    <property type="entry name" value="PP-binding"/>
    <property type="match status" value="1"/>
</dbReference>
<dbReference type="GO" id="GO:0016874">
    <property type="term" value="F:ligase activity"/>
    <property type="evidence" value="ECO:0007669"/>
    <property type="project" value="UniProtKB-KW"/>
</dbReference>
<dbReference type="GO" id="GO:0031177">
    <property type="term" value="F:phosphopantetheine binding"/>
    <property type="evidence" value="ECO:0007669"/>
    <property type="project" value="InterPro"/>
</dbReference>
<dbReference type="Proteomes" id="UP001150925">
    <property type="component" value="Unassembled WGS sequence"/>
</dbReference>
<dbReference type="Pfam" id="PF13193">
    <property type="entry name" value="AMP-binding_C"/>
    <property type="match status" value="1"/>
</dbReference>
<evidence type="ECO:0000259" key="4">
    <source>
        <dbReference type="PROSITE" id="PS50075"/>
    </source>
</evidence>
<dbReference type="PANTHER" id="PTHR45527:SF1">
    <property type="entry name" value="FATTY ACID SYNTHASE"/>
    <property type="match status" value="1"/>
</dbReference>
<evidence type="ECO:0000313" key="6">
    <source>
        <dbReference type="Proteomes" id="UP001150925"/>
    </source>
</evidence>
<dbReference type="OrthoDB" id="416786at2759"/>
<comment type="caution">
    <text evidence="5">The sequence shown here is derived from an EMBL/GenBank/DDBJ whole genome shotgun (WGS) entry which is preliminary data.</text>
</comment>
<dbReference type="EMBL" id="JANBPY010001432">
    <property type="protein sequence ID" value="KAJ1960062.1"/>
    <property type="molecule type" value="Genomic_DNA"/>
</dbReference>
<dbReference type="Gene3D" id="3.30.559.30">
    <property type="entry name" value="Nonribosomal peptide synthetase, condensation domain"/>
    <property type="match status" value="1"/>
</dbReference>
<name>A0A9W8ARZ6_9FUNG</name>
<gene>
    <name evidence="5" type="ORF">IWQ62_004372</name>
</gene>
<dbReference type="InterPro" id="IPR023213">
    <property type="entry name" value="CAT-like_dom_sf"/>
</dbReference>
<evidence type="ECO:0000313" key="5">
    <source>
        <dbReference type="EMBL" id="KAJ1960062.1"/>
    </source>
</evidence>
<dbReference type="SUPFAM" id="SSF47336">
    <property type="entry name" value="ACP-like"/>
    <property type="match status" value="1"/>
</dbReference>
<feature type="non-terminal residue" evidence="5">
    <location>
        <position position="1605"/>
    </location>
</feature>
<evidence type="ECO:0000256" key="1">
    <source>
        <dbReference type="ARBA" id="ARBA00022450"/>
    </source>
</evidence>
<evidence type="ECO:0000256" key="3">
    <source>
        <dbReference type="ARBA" id="ARBA00022598"/>
    </source>
</evidence>
<dbReference type="Gene3D" id="1.10.1200.10">
    <property type="entry name" value="ACP-like"/>
    <property type="match status" value="1"/>
</dbReference>
<dbReference type="GO" id="GO:0044550">
    <property type="term" value="P:secondary metabolite biosynthetic process"/>
    <property type="evidence" value="ECO:0007669"/>
    <property type="project" value="TreeGrafter"/>
</dbReference>
<keyword evidence="3" id="KW-0436">Ligase</keyword>
<dbReference type="InterPro" id="IPR045851">
    <property type="entry name" value="AMP-bd_C_sf"/>
</dbReference>
<dbReference type="Pfam" id="PF00668">
    <property type="entry name" value="Condensation"/>
    <property type="match status" value="1"/>
</dbReference>
<dbReference type="InterPro" id="IPR036736">
    <property type="entry name" value="ACP-like_sf"/>
</dbReference>
<dbReference type="NCBIfam" id="TIGR01733">
    <property type="entry name" value="AA-adenyl-dom"/>
    <property type="match status" value="1"/>
</dbReference>
<sequence length="1605" mass="177949">MVHTEYAMRIAQYMSSCFQHMVASLIDNNGYTLALASFEGMQDDSTRICFATQAMAAPTCTIDTTLCVHDILRQEAYSIGDLMAIEYGDSIQWTYSELYQRSRYIAYGLLAIGVKREEPVGLVIDREPSSIAAMFGILMAGAAYVPMNADFPVERIRFIVQDCGIRMVLTNTGVELVGVQVLDIDTLIDQPAAQSPLPQVKPTDLSHIIYTSGTTGNPKGVQQEHRTVANYVQQPEEVLGLVPGLRMMQSMSLASDCSTIEVFGGLCNGVTLVLRTDMLDTLAKVDAVMLTPSVLATIDPSRYPNIRRVLVSGEALPLQTAERWASHCRLFNVYGPSECFVTHAVEYRVGDPITIGRVIGNIEAYILDDQLRPVPFGVPGEIFLGGIGLTRGYVNRPELNQTKFVTNPFNPDGGRLYRSGDLGRWLIDGTVEYFAPKNDQVKIRGYRVEQEVEAALVACTGVVSAAVLPHDGKLYGFCSPESVDIRKVKESLDQRLPPYMVPHNVFSLESIPLTVVGKIDKHSLKVTLNQRLAHSVERGVKGPTNATEQVIHEAMGEALDISLDHLDVRDSFFQLGGDSILAIRFSSLCRERGIHLSIAQIFRYKSVASLSELVSDVDVPDAPLPPLAPWELALLDYGSKYIPTEAVTFVVGKELLSVLPSTLSSVLQTISVFNSRYDSVGRRLVYQPHPMVNIEQEVEAPHQLDPSQGAWLSGTYTSEYNGLNVVTLVAHLVPLGRVGGWSTIIQGMAKQCPDLVASPIPSTMDTLLFTHAPKYATGTIHELTVPYSGNPFCDELLNSGLHASLSLVIMAGFLMALQELQVFGSIGVIGSGHFATYLTKWLNSEESTSHITDFQCIKQWYYDQLAHGDSPDKPEAPVLYHYSDVYQPQGIPLIEQRTSSWGTMYGTQAAVIYRPSSLVLQLYHDDSTIAQSLLATWKGQVNKILDIPNQLRGTEHAFIPADFPHLTITSNDLDELMSEIHQDLGVPPTAVQNVYPLSTMQQNFVVNTLRDPTSYIIQHMFRITGALDLVKYRAVWDELGLRHTILRTKFLTSGMLQVVTDRVDIDWVVSNTPLSTSNEEYQHTVRQLGFNLFGGHPLLRIHLFPDGDSDDDWLCFLAIHHAVIDGWSYQLLMTESLYLYHDSHLTTQVPYRQFIDSVSTEDTAADKKYWTEFLEGFQSTPDLPFPQVSQTGLYQKDVVVMNRTEPLHRLCQTWGITFNVLLRGVWALTLTQFLGKPDEVTFGVMVSGRDGQVDGLDRLVGPTINTLPFRAKVNPQQPIVEWLQELAEKSTQLLEHEQTSLVDIKRWAGLDADDQLFRSMIAVGRYLESGPAVEHSLIEYHSLSGYNDTEYPLMASFGEPVSGGALHLTILARHEPFYVDGLIDCIGHLLTQFLAVDRALLSVENLLQLSPTALSQVQAWSPGPTVMRNNHDMLMLPDLFTKHLAHQPQQVALETKYGQYTYHECYTQACRIGCALLGRGLQPGDKVALLFTRSASYFMAMLGTWLVGGVAVPMDATNAPSRLQFMVDSLGQGSFLVTRTADNFDQVALPDFYTAKLIVDDMSVPADSTLDLPSYPRDPTMLALIIYTSGSTGVPKGVMLRHESI</sequence>
<feature type="domain" description="Carrier" evidence="4">
    <location>
        <begin position="545"/>
        <end position="618"/>
    </location>
</feature>
<dbReference type="InterPro" id="IPR010071">
    <property type="entry name" value="AA_adenyl_dom"/>
</dbReference>
<evidence type="ECO:0000256" key="2">
    <source>
        <dbReference type="ARBA" id="ARBA00022553"/>
    </source>
</evidence>
<dbReference type="InterPro" id="IPR020845">
    <property type="entry name" value="AMP-binding_CS"/>
</dbReference>
<dbReference type="InterPro" id="IPR020806">
    <property type="entry name" value="PKS_PP-bd"/>
</dbReference>
<dbReference type="SUPFAM" id="SSF52777">
    <property type="entry name" value="CoA-dependent acyltransferases"/>
    <property type="match status" value="2"/>
</dbReference>
<dbReference type="SUPFAM" id="SSF56801">
    <property type="entry name" value="Acetyl-CoA synthetase-like"/>
    <property type="match status" value="2"/>
</dbReference>
<dbReference type="CDD" id="cd05930">
    <property type="entry name" value="A_NRPS"/>
    <property type="match status" value="1"/>
</dbReference>
<dbReference type="InterPro" id="IPR009081">
    <property type="entry name" value="PP-bd_ACP"/>
</dbReference>
<dbReference type="Gene3D" id="3.30.559.10">
    <property type="entry name" value="Chloramphenicol acetyltransferase-like domain"/>
    <property type="match status" value="1"/>
</dbReference>
<dbReference type="InterPro" id="IPR025110">
    <property type="entry name" value="AMP-bd_C"/>
</dbReference>
<dbReference type="GO" id="GO:0005737">
    <property type="term" value="C:cytoplasm"/>
    <property type="evidence" value="ECO:0007669"/>
    <property type="project" value="TreeGrafter"/>
</dbReference>
<dbReference type="Gene3D" id="3.40.50.12780">
    <property type="entry name" value="N-terminal domain of ligase-like"/>
    <property type="match status" value="2"/>
</dbReference>
<reference evidence="5" key="1">
    <citation type="submission" date="2022-07" db="EMBL/GenBank/DDBJ databases">
        <title>Phylogenomic reconstructions and comparative analyses of Kickxellomycotina fungi.</title>
        <authorList>
            <person name="Reynolds N.K."/>
            <person name="Stajich J.E."/>
            <person name="Barry K."/>
            <person name="Grigoriev I.V."/>
            <person name="Crous P."/>
            <person name="Smith M.E."/>
        </authorList>
    </citation>
    <scope>NUCLEOTIDE SEQUENCE</scope>
    <source>
        <strain evidence="5">RSA 1196</strain>
    </source>
</reference>
<dbReference type="PROSITE" id="PS50075">
    <property type="entry name" value="CARRIER"/>
    <property type="match status" value="1"/>
</dbReference>
<dbReference type="PROSITE" id="PS00455">
    <property type="entry name" value="AMP_BINDING"/>
    <property type="match status" value="2"/>
</dbReference>
<keyword evidence="2" id="KW-0597">Phosphoprotein</keyword>
<protein>
    <recommendedName>
        <fullName evidence="4">Carrier domain-containing protein</fullName>
    </recommendedName>
</protein>
<dbReference type="GO" id="GO:0043041">
    <property type="term" value="P:amino acid activation for nonribosomal peptide biosynthetic process"/>
    <property type="evidence" value="ECO:0007669"/>
    <property type="project" value="TreeGrafter"/>
</dbReference>
<dbReference type="InterPro" id="IPR000873">
    <property type="entry name" value="AMP-dep_synth/lig_dom"/>
</dbReference>
<organism evidence="5 6">
    <name type="scientific">Dispira parvispora</name>
    <dbReference type="NCBI Taxonomy" id="1520584"/>
    <lineage>
        <taxon>Eukaryota</taxon>
        <taxon>Fungi</taxon>
        <taxon>Fungi incertae sedis</taxon>
        <taxon>Zoopagomycota</taxon>
        <taxon>Kickxellomycotina</taxon>
        <taxon>Dimargaritomycetes</taxon>
        <taxon>Dimargaritales</taxon>
        <taxon>Dimargaritaceae</taxon>
        <taxon>Dispira</taxon>
    </lineage>
</organism>
<dbReference type="InterPro" id="IPR001242">
    <property type="entry name" value="Condensation_dom"/>
</dbReference>
<keyword evidence="6" id="KW-1185">Reference proteome</keyword>
<proteinExistence type="predicted"/>
<dbReference type="PANTHER" id="PTHR45527">
    <property type="entry name" value="NONRIBOSOMAL PEPTIDE SYNTHETASE"/>
    <property type="match status" value="1"/>
</dbReference>
<dbReference type="Pfam" id="PF00501">
    <property type="entry name" value="AMP-binding"/>
    <property type="match status" value="2"/>
</dbReference>